<reference evidence="2" key="3">
    <citation type="submission" date="2025-09" db="UniProtKB">
        <authorList>
            <consortium name="Ensembl"/>
        </authorList>
    </citation>
    <scope>IDENTIFICATION</scope>
</reference>
<reference evidence="2 3" key="1">
    <citation type="submission" date="2019-05" db="EMBL/GenBank/DDBJ databases">
        <title>A Chromosome-scale Meerkat (S. suricatta) Genome Assembly.</title>
        <authorList>
            <person name="Dudchenko O."/>
            <person name="Lieberman Aiden E."/>
            <person name="Tung J."/>
            <person name="Barreiro L.B."/>
            <person name="Clutton-Brock T.H."/>
        </authorList>
    </citation>
    <scope>NUCLEOTIDE SEQUENCE [LARGE SCALE GENOMIC DNA]</scope>
</reference>
<evidence type="ECO:0008006" key="4">
    <source>
        <dbReference type="Google" id="ProtNLM"/>
    </source>
</evidence>
<evidence type="ECO:0000313" key="3">
    <source>
        <dbReference type="Proteomes" id="UP000472268"/>
    </source>
</evidence>
<dbReference type="Proteomes" id="UP000472268">
    <property type="component" value="Chromosome 8"/>
</dbReference>
<keyword evidence="3" id="KW-1185">Reference proteome</keyword>
<protein>
    <recommendedName>
        <fullName evidence="4">DMRT like family B with proline rich C-terminal 1</fullName>
    </recommendedName>
</protein>
<dbReference type="OMA" id="CYLIERX"/>
<reference evidence="2" key="2">
    <citation type="submission" date="2025-08" db="UniProtKB">
        <authorList>
            <consortium name="Ensembl"/>
        </authorList>
    </citation>
    <scope>IDENTIFICATION</scope>
</reference>
<dbReference type="AlphaFoldDB" id="A0A673T8D8"/>
<feature type="region of interest" description="Disordered" evidence="1">
    <location>
        <begin position="106"/>
        <end position="210"/>
    </location>
</feature>
<organism evidence="2 3">
    <name type="scientific">Suricata suricatta</name>
    <name type="common">Meerkat</name>
    <dbReference type="NCBI Taxonomy" id="37032"/>
    <lineage>
        <taxon>Eukaryota</taxon>
        <taxon>Metazoa</taxon>
        <taxon>Chordata</taxon>
        <taxon>Craniata</taxon>
        <taxon>Vertebrata</taxon>
        <taxon>Euteleostomi</taxon>
        <taxon>Mammalia</taxon>
        <taxon>Eutheria</taxon>
        <taxon>Laurasiatheria</taxon>
        <taxon>Carnivora</taxon>
        <taxon>Feliformia</taxon>
        <taxon>Herpestidae</taxon>
        <taxon>Suricata</taxon>
    </lineage>
</organism>
<name>A0A673T8D8_SURSU</name>
<gene>
    <name evidence="2" type="primary">DMRTB1</name>
</gene>
<dbReference type="Ensembl" id="ENSSSUT00005010991.1">
    <property type="protein sequence ID" value="ENSSSUP00005009582.1"/>
    <property type="gene ID" value="ENSSSUG00005006170.1"/>
</dbReference>
<evidence type="ECO:0000256" key="1">
    <source>
        <dbReference type="SAM" id="MobiDB-lite"/>
    </source>
</evidence>
<feature type="compositionally biased region" description="Pro residues" evidence="1">
    <location>
        <begin position="147"/>
        <end position="158"/>
    </location>
</feature>
<sequence length="210" mass="22931">MPGSMGPQLGAKIAGRGSPDRPELLRPVRRVPSLPFADFGLSLNISSDCVVGTEAVDRQPSKLYPSHSNMHSYYPFRMGYQDGSPPLGTPLQRGFRHVSCSPYHGGGLMTESEGDFQPSYYPQLPQPPPPQQPQFLPRGFLAALHFLPPPPPPPPPPSFSIAVLPDTDKETADDQDLEVPPPVLLEVEEEKEEVQPPPEPSQPPSQEQSD</sequence>
<proteinExistence type="predicted"/>
<evidence type="ECO:0000313" key="2">
    <source>
        <dbReference type="Ensembl" id="ENSSSUP00005009582.1"/>
    </source>
</evidence>
<accession>A0A673T8D8</accession>
<feature type="region of interest" description="Disordered" evidence="1">
    <location>
        <begin position="1"/>
        <end position="24"/>
    </location>
</feature>